<dbReference type="AlphaFoldDB" id="A0A484BL85"/>
<evidence type="ECO:0000313" key="2">
    <source>
        <dbReference type="EMBL" id="TDG48800.1"/>
    </source>
</evidence>
<feature type="compositionally biased region" description="Polar residues" evidence="1">
    <location>
        <begin position="79"/>
        <end position="89"/>
    </location>
</feature>
<feature type="region of interest" description="Disordered" evidence="1">
    <location>
        <begin position="1"/>
        <end position="28"/>
    </location>
</feature>
<organism evidence="2 3">
    <name type="scientific">Drosophila navojoa</name>
    <name type="common">Fruit fly</name>
    <dbReference type="NCBI Taxonomy" id="7232"/>
    <lineage>
        <taxon>Eukaryota</taxon>
        <taxon>Metazoa</taxon>
        <taxon>Ecdysozoa</taxon>
        <taxon>Arthropoda</taxon>
        <taxon>Hexapoda</taxon>
        <taxon>Insecta</taxon>
        <taxon>Pterygota</taxon>
        <taxon>Neoptera</taxon>
        <taxon>Endopterygota</taxon>
        <taxon>Diptera</taxon>
        <taxon>Brachycera</taxon>
        <taxon>Muscomorpha</taxon>
        <taxon>Ephydroidea</taxon>
        <taxon>Drosophilidae</taxon>
        <taxon>Drosophila</taxon>
    </lineage>
</organism>
<evidence type="ECO:0000313" key="3">
    <source>
        <dbReference type="Proteomes" id="UP000295192"/>
    </source>
</evidence>
<protein>
    <submittedName>
        <fullName evidence="2">Uncharacterized protein</fullName>
    </submittedName>
</protein>
<comment type="caution">
    <text evidence="2">The sequence shown here is derived from an EMBL/GenBank/DDBJ whole genome shotgun (WGS) entry which is preliminary data.</text>
</comment>
<feature type="region of interest" description="Disordered" evidence="1">
    <location>
        <begin position="58"/>
        <end position="89"/>
    </location>
</feature>
<accession>A0A484BL85</accession>
<proteinExistence type="predicted"/>
<sequence>MVLQLGDWATGKGQRATGKGQEATGNGLLPTGQCPAIHSSLKHTYVCTIRRIAYITGQQEQQQEQEQEQEQQVAAAIRSGQTNHANEPH</sequence>
<dbReference type="EMBL" id="LSRL02000029">
    <property type="protein sequence ID" value="TDG48800.1"/>
    <property type="molecule type" value="Genomic_DNA"/>
</dbReference>
<dbReference type="Proteomes" id="UP000295192">
    <property type="component" value="Unassembled WGS sequence"/>
</dbReference>
<gene>
    <name evidence="2" type="ORF">AWZ03_004703</name>
</gene>
<name>A0A484BL85_DRONA</name>
<reference evidence="2 3" key="1">
    <citation type="journal article" date="2019" name="J. Hered.">
        <title>An Improved Genome Assembly for Drosophila navojoa, the Basal Species in the mojavensis Cluster.</title>
        <authorList>
            <person name="Vanderlinde T."/>
            <person name="Dupim E.G."/>
            <person name="Nazario-Yepiz N.O."/>
            <person name="Carvalho A.B."/>
        </authorList>
    </citation>
    <scope>NUCLEOTIDE SEQUENCE [LARGE SCALE GENOMIC DNA]</scope>
    <source>
        <strain evidence="2">Navoj_Jal97</strain>
        <tissue evidence="2">Whole organism</tissue>
    </source>
</reference>
<evidence type="ECO:0000256" key="1">
    <source>
        <dbReference type="SAM" id="MobiDB-lite"/>
    </source>
</evidence>
<keyword evidence="3" id="KW-1185">Reference proteome</keyword>